<evidence type="ECO:0000313" key="2">
    <source>
        <dbReference type="Proteomes" id="UP001610728"/>
    </source>
</evidence>
<accession>A0ABR4M8L4</accession>
<name>A0ABR4M8L4_9PEZI</name>
<comment type="caution">
    <text evidence="1">The sequence shown here is derived from an EMBL/GenBank/DDBJ whole genome shotgun (WGS) entry which is preliminary data.</text>
</comment>
<gene>
    <name evidence="1" type="ORF">HOO65_100019</name>
</gene>
<keyword evidence="2" id="KW-1185">Reference proteome</keyword>
<dbReference type="RefSeq" id="XP_070855796.1">
    <property type="nucleotide sequence ID" value="XM_071004704.1"/>
</dbReference>
<dbReference type="Proteomes" id="UP001610728">
    <property type="component" value="Unassembled WGS sequence"/>
</dbReference>
<sequence>MEVMKVQTLGDYFLISSPEYEDGWPYVDIIGFSPKRRVAVIESAKNDEEPEHENKLSLTRIYNALAKRGGVEPDEIRLMSFTVEKEDTKTNELIAEIRKGRNIGSWKGVKILPGDKEWDMILATQYFVKLLQVVNKPAQKILLSTRKYIDRWDRTIVHTNYISFHFGQPDIKTPVPGTAPGAYVSDIQSESDDEEQEAALKALFAEEDKNRDALQVEMAHHLAKQVLEAEERI</sequence>
<evidence type="ECO:0000313" key="1">
    <source>
        <dbReference type="EMBL" id="KAL2884615.1"/>
    </source>
</evidence>
<organism evidence="1 2">
    <name type="scientific">Ceratocystis lukuohia</name>
    <dbReference type="NCBI Taxonomy" id="2019550"/>
    <lineage>
        <taxon>Eukaryota</taxon>
        <taxon>Fungi</taxon>
        <taxon>Dikarya</taxon>
        <taxon>Ascomycota</taxon>
        <taxon>Pezizomycotina</taxon>
        <taxon>Sordariomycetes</taxon>
        <taxon>Hypocreomycetidae</taxon>
        <taxon>Microascales</taxon>
        <taxon>Ceratocystidaceae</taxon>
        <taxon>Ceratocystis</taxon>
    </lineage>
</organism>
<protein>
    <submittedName>
        <fullName evidence="1">Uncharacterized protein</fullName>
    </submittedName>
</protein>
<proteinExistence type="predicted"/>
<dbReference type="EMBL" id="JABSNW010000010">
    <property type="protein sequence ID" value="KAL2884615.1"/>
    <property type="molecule type" value="Genomic_DNA"/>
</dbReference>
<dbReference type="GeneID" id="98121588"/>
<reference evidence="1 2" key="1">
    <citation type="submission" date="2020-05" db="EMBL/GenBank/DDBJ databases">
        <title>Ceratocystis lukuohia genome.</title>
        <authorList>
            <person name="Harrington T.C."/>
            <person name="Kim K."/>
            <person name="Mayers C.G."/>
        </authorList>
    </citation>
    <scope>NUCLEOTIDE SEQUENCE [LARGE SCALE GENOMIC DNA]</scope>
    <source>
        <strain evidence="1 2">C4212</strain>
    </source>
</reference>